<reference evidence="2 3" key="1">
    <citation type="submission" date="2015-04" db="EMBL/GenBank/DDBJ databases">
        <title>The draft genome sequence of Erythrobacter luteus KA37.</title>
        <authorList>
            <person name="Zhuang L."/>
            <person name="Liu Y."/>
            <person name="Shao Z."/>
        </authorList>
    </citation>
    <scope>NUCLEOTIDE SEQUENCE [LARGE SCALE GENOMIC DNA]</scope>
    <source>
        <strain evidence="2 3">KA37</strain>
    </source>
</reference>
<accession>A0A0G9MUI3</accession>
<proteinExistence type="predicted"/>
<evidence type="ECO:0000256" key="1">
    <source>
        <dbReference type="SAM" id="Phobius"/>
    </source>
</evidence>
<dbReference type="Gene3D" id="3.30.2090.10">
    <property type="entry name" value="Multidrug efflux transporter AcrB TolC docking domain, DN and DC subdomains"/>
    <property type="match status" value="2"/>
</dbReference>
<dbReference type="InterPro" id="IPR027463">
    <property type="entry name" value="AcrB_DN_DC_subdom"/>
</dbReference>
<feature type="transmembrane region" description="Helical" evidence="1">
    <location>
        <begin position="361"/>
        <end position="378"/>
    </location>
</feature>
<dbReference type="PATRIC" id="fig|1581420.6.peg.1857"/>
<feature type="transmembrane region" description="Helical" evidence="1">
    <location>
        <begin position="1031"/>
        <end position="1054"/>
    </location>
</feature>
<feature type="transmembrane region" description="Helical" evidence="1">
    <location>
        <begin position="1075"/>
        <end position="1096"/>
    </location>
</feature>
<dbReference type="Pfam" id="PF00873">
    <property type="entry name" value="ACR_tran"/>
    <property type="match status" value="2"/>
</dbReference>
<feature type="transmembrane region" description="Helical" evidence="1">
    <location>
        <begin position="1108"/>
        <end position="1129"/>
    </location>
</feature>
<comment type="caution">
    <text evidence="2">The sequence shown here is derived from an EMBL/GenBank/DDBJ whole genome shotgun (WGS) entry which is preliminary data.</text>
</comment>
<keyword evidence="1" id="KW-0812">Transmembrane</keyword>
<feature type="transmembrane region" description="Helical" evidence="1">
    <location>
        <begin position="655"/>
        <end position="675"/>
    </location>
</feature>
<dbReference type="OrthoDB" id="9806532at2"/>
<evidence type="ECO:0000313" key="2">
    <source>
        <dbReference type="EMBL" id="KLE34371.1"/>
    </source>
</evidence>
<gene>
    <name evidence="2" type="ORF">AAW00_09040</name>
</gene>
<dbReference type="GO" id="GO:0005886">
    <property type="term" value="C:plasma membrane"/>
    <property type="evidence" value="ECO:0007669"/>
    <property type="project" value="TreeGrafter"/>
</dbReference>
<feature type="transmembrane region" description="Helical" evidence="1">
    <location>
        <begin position="336"/>
        <end position="354"/>
    </location>
</feature>
<feature type="transmembrane region" description="Helical" evidence="1">
    <location>
        <begin position="544"/>
        <end position="568"/>
    </location>
</feature>
<organism evidence="2 3">
    <name type="scientific">Aurantiacibacter luteus</name>
    <dbReference type="NCBI Taxonomy" id="1581420"/>
    <lineage>
        <taxon>Bacteria</taxon>
        <taxon>Pseudomonadati</taxon>
        <taxon>Pseudomonadota</taxon>
        <taxon>Alphaproteobacteria</taxon>
        <taxon>Sphingomonadales</taxon>
        <taxon>Erythrobacteraceae</taxon>
        <taxon>Aurantiacibacter</taxon>
    </lineage>
</organism>
<dbReference type="Gene3D" id="1.20.1640.10">
    <property type="entry name" value="Multidrug efflux transporter AcrB transmembrane domain"/>
    <property type="match status" value="2"/>
</dbReference>
<keyword evidence="3" id="KW-1185">Reference proteome</keyword>
<dbReference type="PANTHER" id="PTHR32063">
    <property type="match status" value="1"/>
</dbReference>
<dbReference type="InterPro" id="IPR001036">
    <property type="entry name" value="Acrflvin-R"/>
</dbReference>
<keyword evidence="1" id="KW-0472">Membrane</keyword>
<feature type="transmembrane region" description="Helical" evidence="1">
    <location>
        <begin position="390"/>
        <end position="412"/>
    </location>
</feature>
<dbReference type="SUPFAM" id="SSF82866">
    <property type="entry name" value="Multidrug efflux transporter AcrB transmembrane domain"/>
    <property type="match status" value="2"/>
</dbReference>
<feature type="transmembrane region" description="Helical" evidence="1">
    <location>
        <begin position="588"/>
        <end position="614"/>
    </location>
</feature>
<name>A0A0G9MUI3_9SPHN</name>
<dbReference type="AlphaFoldDB" id="A0A0G9MUI3"/>
<feature type="transmembrane region" description="Helical" evidence="1">
    <location>
        <begin position="977"/>
        <end position="996"/>
    </location>
</feature>
<dbReference type="PANTHER" id="PTHR32063:SF77">
    <property type="entry name" value="ACR FAMILY TRANSPORT PROTEIN"/>
    <property type="match status" value="1"/>
</dbReference>
<evidence type="ECO:0000313" key="3">
    <source>
        <dbReference type="Proteomes" id="UP000053464"/>
    </source>
</evidence>
<dbReference type="Gene3D" id="3.30.70.1430">
    <property type="entry name" value="Multidrug efflux transporter AcrB pore domain"/>
    <property type="match status" value="1"/>
</dbReference>
<dbReference type="Proteomes" id="UP000053464">
    <property type="component" value="Unassembled WGS sequence"/>
</dbReference>
<dbReference type="SUPFAM" id="SSF82714">
    <property type="entry name" value="Multidrug efflux transporter AcrB TolC docking domain, DN and DC subdomains"/>
    <property type="match status" value="2"/>
</dbReference>
<feature type="transmembrane region" description="Helical" evidence="1">
    <location>
        <begin position="464"/>
        <end position="491"/>
    </location>
</feature>
<dbReference type="GO" id="GO:0042910">
    <property type="term" value="F:xenobiotic transmembrane transporter activity"/>
    <property type="evidence" value="ECO:0007669"/>
    <property type="project" value="TreeGrafter"/>
</dbReference>
<dbReference type="RefSeq" id="WP_047004018.1">
    <property type="nucleotide sequence ID" value="NZ_LBHB01000002.1"/>
</dbReference>
<dbReference type="PRINTS" id="PR00702">
    <property type="entry name" value="ACRIFLAVINRP"/>
</dbReference>
<sequence>MNFNNLSAWSIRNPIVPILAFLGLTLAGIFSFRAMDVQNNPDIEFPIAIVSITQPGAAPTEVENQITQRVEAAVQTLDGIESIRSTASEGNSTTVIEFELGTNIDSTVNEVKSAVDQIRGELPDGILEPRVFKQQTSSRPIVYFGVEADDMTIEQLSWFIDDTLTKRLLSVPGLAEVNRNGGVDREILVILDPARMQALGLTAAQVNGALRQLNINAAGGQSEIAGSRQSVRVIGNADTAFELSQAQLPLGAGRSVKLADVARVSDSYGELRSLAKLNGEQVVTFSVTRARGESDVTVYNGVVEALEEVQAANPGIRFTRLFTEVDYTKAQYESSMAAMVEGAILAVIVVFLFLRDWRATVIASLAIPLSAIPTFWFMDMLGFTLNTMSLLALGLVAGVLVDDAIVEIENIVRHMRMGKSAYQAAIDAADEIGLAVVATTFSIVAVFLPVGLMSGITGIFFKNFGLTVVVSVLMSLAVARMMTPMIAAYFLKAKGHASHGEGALMDRYMSVLRWSLDDSAMRRRVAALGRAPFKWQYGAIATPMFVAITLAGIAAFIAVVAVWFQVQLLADSMDAGYWTDKLSVLPDVLARIIGFTLAVISMSLAVVVGGFAAWAAGSLLRIPLTWLANMFGSGFSTWFVNRMGRLRARFLDHRVWMMGVGVGALAMTVSSLYVIPKQFFPATNSDFSLVRVEMVPGTTLEQTEAVIDSVVARLRQEQEVALALGVVNEGSGMVRLVLREDRERSSLEFERALSPVLQAFPDARINFQEQNTPGAGQGTGRAISKMLAGSNPEALNAAADALAEQMRGVPGVVAPRVELPMQRPELLIEPRAELAASLGVTTSALSQAIRIATLGDIDQNAAKFSLDDRQVPIRVRLAETQRRDLSTIRNLPVPTASGGSVPLERVADIRFGMGPTAIERYDQSRRVFVSADVADGYARGDVTAAIDKLPIMQDLPTGVSSPAVGQDEMQQELQGSFVPALGTGILLVFSVLVLLYRRFVSPLVNMGSLFLAPLGGLLLIMLTGLELTLPVFIGMLMLFGIVSKNSILLIDFALEEMDAGVPKREAIVDAGHKRAQPIVMTTVAMTAGMVPTALALSADGAWRQPMGMVVIGGLILSTVLTLLIVPAGFSLADGMEKRLGPWLRDKFLTYKPGDDAASPGRPELQPAE</sequence>
<dbReference type="EMBL" id="LBHB01000002">
    <property type="protein sequence ID" value="KLE34371.1"/>
    <property type="molecule type" value="Genomic_DNA"/>
</dbReference>
<feature type="transmembrane region" description="Helical" evidence="1">
    <location>
        <begin position="432"/>
        <end position="452"/>
    </location>
</feature>
<keyword evidence="1" id="KW-1133">Transmembrane helix</keyword>
<protein>
    <submittedName>
        <fullName evidence="2">Transporter</fullName>
    </submittedName>
</protein>
<dbReference type="STRING" id="1581420.AAW00_09040"/>
<dbReference type="SUPFAM" id="SSF82693">
    <property type="entry name" value="Multidrug efflux transporter AcrB pore domain, PN1, PN2, PC1 and PC2 subdomains"/>
    <property type="match status" value="3"/>
</dbReference>